<sequence>MTKKRLPSLPLRSLAVVATLLLSIVGLATPAYAAQQPYGTTIVSAGEWLSAVGGGVDVYSNGSAGYVSGDYSAPAVGMKWQCVELPQRLYQAKGWHGGIFAGVSGAYQIYDAAPNLGMERWANGSISSVVPGDMIVHGTGVGYGYGHVSVVDNVDGSTIEAVEQNASYSGRASYTLSGGSLSRAGVGDIRGVVHDPDNPATVGSGSPGGRNVGLYAVPRGPQLVAGQQLHSDEYLVSDNGHSVLKMQPDGNLVLYGPGFQVKWKTSTEGNPGSYLGVQGDGNVVLYRPDGTPLWATNTSDITRFVVQSDGNLVGYDNGGNAEWASDTVDSPDYSHSGHRLVTGQQLHAGSYLRSQDRRYYVLMQADGNLVVYSPGYRVLWASNTDGQGSRNTFLGVQSDGNVVVYRENHGPALWATNPRGITRFVIQDDGNLVGYDSSDNATWATGTDGMI</sequence>
<evidence type="ECO:0000313" key="4">
    <source>
        <dbReference type="EMBL" id="GAA3754538.1"/>
    </source>
</evidence>
<feature type="domain" description="Peptidase C51" evidence="2">
    <location>
        <begin position="57"/>
        <end position="194"/>
    </location>
</feature>
<dbReference type="InterPro" id="IPR036426">
    <property type="entry name" value="Bulb-type_lectin_dom_sf"/>
</dbReference>
<evidence type="ECO:0000259" key="3">
    <source>
        <dbReference type="PROSITE" id="PS50927"/>
    </source>
</evidence>
<feature type="domain" description="Bulb-type lectin" evidence="3">
    <location>
        <begin position="220"/>
        <end position="327"/>
    </location>
</feature>
<dbReference type="SMART" id="SM00108">
    <property type="entry name" value="B_lectin"/>
    <property type="match status" value="2"/>
</dbReference>
<dbReference type="EMBL" id="BAABDD010000019">
    <property type="protein sequence ID" value="GAA3754538.1"/>
    <property type="molecule type" value="Genomic_DNA"/>
</dbReference>
<feature type="chain" id="PRO_5045043518" description="CHAP domain-containing protein" evidence="1">
    <location>
        <begin position="34"/>
        <end position="451"/>
    </location>
</feature>
<dbReference type="RefSeq" id="WP_344973572.1">
    <property type="nucleotide sequence ID" value="NZ_BAABDD010000019.1"/>
</dbReference>
<feature type="domain" description="Bulb-type lectin" evidence="3">
    <location>
        <begin position="337"/>
        <end position="447"/>
    </location>
</feature>
<keyword evidence="5" id="KW-1185">Reference proteome</keyword>
<dbReference type="PANTHER" id="PTHR30094:SF0">
    <property type="entry name" value="BIFUNCTIONAL GLUTATHIONYLSPERMIDINE SYNTHETASE_AMIDASE-RELATED"/>
    <property type="match status" value="1"/>
</dbReference>
<evidence type="ECO:0008006" key="6">
    <source>
        <dbReference type="Google" id="ProtNLM"/>
    </source>
</evidence>
<dbReference type="Pfam" id="PF05257">
    <property type="entry name" value="CHAP"/>
    <property type="match status" value="1"/>
</dbReference>
<dbReference type="Proteomes" id="UP001500908">
    <property type="component" value="Unassembled WGS sequence"/>
</dbReference>
<evidence type="ECO:0000256" key="1">
    <source>
        <dbReference type="SAM" id="SignalP"/>
    </source>
</evidence>
<dbReference type="InterPro" id="IPR051705">
    <property type="entry name" value="Gsp_Synthetase/Amidase"/>
</dbReference>
<dbReference type="SUPFAM" id="SSF51110">
    <property type="entry name" value="alpha-D-mannose-specific plant lectins"/>
    <property type="match status" value="2"/>
</dbReference>
<name>A0ABP7G4B9_9ACTN</name>
<feature type="signal peptide" evidence="1">
    <location>
        <begin position="1"/>
        <end position="33"/>
    </location>
</feature>
<evidence type="ECO:0000259" key="2">
    <source>
        <dbReference type="PROSITE" id="PS50911"/>
    </source>
</evidence>
<proteinExistence type="predicted"/>
<dbReference type="PROSITE" id="PS50911">
    <property type="entry name" value="CHAP"/>
    <property type="match status" value="1"/>
</dbReference>
<evidence type="ECO:0000313" key="5">
    <source>
        <dbReference type="Proteomes" id="UP001500908"/>
    </source>
</evidence>
<dbReference type="CDD" id="cd00028">
    <property type="entry name" value="B_lectin"/>
    <property type="match status" value="1"/>
</dbReference>
<dbReference type="PROSITE" id="PS50927">
    <property type="entry name" value="BULB_LECTIN"/>
    <property type="match status" value="2"/>
</dbReference>
<dbReference type="InterPro" id="IPR001480">
    <property type="entry name" value="Bulb-type_lectin_dom"/>
</dbReference>
<dbReference type="Gene3D" id="2.90.10.10">
    <property type="entry name" value="Bulb-type lectin domain"/>
    <property type="match status" value="4"/>
</dbReference>
<dbReference type="PANTHER" id="PTHR30094">
    <property type="entry name" value="BIFUNCTIONAL GLUTATHIONYLSPERMIDINE SYNTHETASE/AMIDASE-RELATED"/>
    <property type="match status" value="1"/>
</dbReference>
<organism evidence="4 5">
    <name type="scientific">Salinactinospora qingdaonensis</name>
    <dbReference type="NCBI Taxonomy" id="702744"/>
    <lineage>
        <taxon>Bacteria</taxon>
        <taxon>Bacillati</taxon>
        <taxon>Actinomycetota</taxon>
        <taxon>Actinomycetes</taxon>
        <taxon>Streptosporangiales</taxon>
        <taxon>Nocardiopsidaceae</taxon>
        <taxon>Salinactinospora</taxon>
    </lineage>
</organism>
<reference evidence="5" key="1">
    <citation type="journal article" date="2019" name="Int. J. Syst. Evol. Microbiol.">
        <title>The Global Catalogue of Microorganisms (GCM) 10K type strain sequencing project: providing services to taxonomists for standard genome sequencing and annotation.</title>
        <authorList>
            <consortium name="The Broad Institute Genomics Platform"/>
            <consortium name="The Broad Institute Genome Sequencing Center for Infectious Disease"/>
            <person name="Wu L."/>
            <person name="Ma J."/>
        </authorList>
    </citation>
    <scope>NUCLEOTIDE SEQUENCE [LARGE SCALE GENOMIC DNA]</scope>
    <source>
        <strain evidence="5">JCM 17137</strain>
    </source>
</reference>
<dbReference type="SUPFAM" id="SSF54001">
    <property type="entry name" value="Cysteine proteinases"/>
    <property type="match status" value="1"/>
</dbReference>
<gene>
    <name evidence="4" type="ORF">GCM10022402_36510</name>
</gene>
<protein>
    <recommendedName>
        <fullName evidence="6">CHAP domain-containing protein</fullName>
    </recommendedName>
</protein>
<comment type="caution">
    <text evidence="4">The sequence shown here is derived from an EMBL/GenBank/DDBJ whole genome shotgun (WGS) entry which is preliminary data.</text>
</comment>
<keyword evidence="1" id="KW-0732">Signal</keyword>
<dbReference type="InterPro" id="IPR007921">
    <property type="entry name" value="CHAP_dom"/>
</dbReference>
<dbReference type="Gene3D" id="3.90.1720.10">
    <property type="entry name" value="endopeptidase domain like (from Nostoc punctiforme)"/>
    <property type="match status" value="1"/>
</dbReference>
<accession>A0ABP7G4B9</accession>
<dbReference type="InterPro" id="IPR038765">
    <property type="entry name" value="Papain-like_cys_pep_sf"/>
</dbReference>